<evidence type="ECO:0000256" key="1">
    <source>
        <dbReference type="ARBA" id="ARBA00004496"/>
    </source>
</evidence>
<dbReference type="PANTHER" id="PTHR46212:SF3">
    <property type="entry name" value="GH27120P"/>
    <property type="match status" value="1"/>
</dbReference>
<organism evidence="8 9">
    <name type="scientific">Strongylocentrotus purpuratus</name>
    <name type="common">Purple sea urchin</name>
    <dbReference type="NCBI Taxonomy" id="7668"/>
    <lineage>
        <taxon>Eukaryota</taxon>
        <taxon>Metazoa</taxon>
        <taxon>Echinodermata</taxon>
        <taxon>Eleutherozoa</taxon>
        <taxon>Echinozoa</taxon>
        <taxon>Echinoidea</taxon>
        <taxon>Euechinoidea</taxon>
        <taxon>Echinacea</taxon>
        <taxon>Camarodonta</taxon>
        <taxon>Echinidea</taxon>
        <taxon>Strongylocentrotidae</taxon>
        <taxon>Strongylocentrotus</taxon>
    </lineage>
</organism>
<dbReference type="GO" id="GO:0048306">
    <property type="term" value="F:calcium-dependent protein binding"/>
    <property type="evidence" value="ECO:0007669"/>
    <property type="project" value="UniProtKB-ARBA"/>
</dbReference>
<dbReference type="RefSeq" id="XP_030830588.1">
    <property type="nucleotide sequence ID" value="XM_030974728.1"/>
</dbReference>
<dbReference type="GO" id="GO:0005737">
    <property type="term" value="C:cytoplasm"/>
    <property type="evidence" value="ECO:0007669"/>
    <property type="project" value="UniProtKB-SubCell"/>
</dbReference>
<dbReference type="CDD" id="cd16184">
    <property type="entry name" value="EFh_PEF_peflin"/>
    <property type="match status" value="1"/>
</dbReference>
<dbReference type="SMART" id="SM00054">
    <property type="entry name" value="EFh"/>
    <property type="match status" value="3"/>
</dbReference>
<dbReference type="PROSITE" id="PS00018">
    <property type="entry name" value="EF_HAND_1"/>
    <property type="match status" value="1"/>
</dbReference>
<dbReference type="GO" id="GO:0005509">
    <property type="term" value="F:calcium ion binding"/>
    <property type="evidence" value="ECO:0007669"/>
    <property type="project" value="InterPro"/>
</dbReference>
<feature type="compositionally biased region" description="Low complexity" evidence="6">
    <location>
        <begin position="45"/>
        <end position="69"/>
    </location>
</feature>
<dbReference type="InParanoid" id="A0A7M7N619"/>
<reference evidence="8" key="2">
    <citation type="submission" date="2021-01" db="UniProtKB">
        <authorList>
            <consortium name="EnsemblMetazoa"/>
        </authorList>
    </citation>
    <scope>IDENTIFICATION</scope>
</reference>
<evidence type="ECO:0000313" key="8">
    <source>
        <dbReference type="EnsemblMetazoa" id="XP_030830588"/>
    </source>
</evidence>
<dbReference type="InterPro" id="IPR051426">
    <property type="entry name" value="Peflin/Sorcin_CaBP"/>
</dbReference>
<sequence>MAYPGGNQGQNPLAQYAGVYGPPPTGAPAPGQGYPGQAPPPAGQQPPHQGYPGQPQQGFPQQAPQGYRPQAPPQAPPQGYNPGQYGQQPGYGAAGVPPSGQPQGMPPGMSPDVYSWFVAVDQDNTGKIDSRELQQALTNANWSKFDEATCKQMIGMFDRDKSGTIDASEFSQLWNYIQQWKQVFEGFDRDRSGGIDANELNTALNQMGYHLSPAFSQMVVQKYDTVHHKQIGLDHYIKLCAVLNSLTASFRQRDTQMTGSININYEDFMMVVLSSQP</sequence>
<proteinExistence type="predicted"/>
<evidence type="ECO:0000313" key="9">
    <source>
        <dbReference type="Proteomes" id="UP000007110"/>
    </source>
</evidence>
<keyword evidence="9" id="KW-1185">Reference proteome</keyword>
<dbReference type="KEGG" id="spu:577699"/>
<feature type="domain" description="EF-hand" evidence="7">
    <location>
        <begin position="175"/>
        <end position="210"/>
    </location>
</feature>
<dbReference type="SUPFAM" id="SSF47473">
    <property type="entry name" value="EF-hand"/>
    <property type="match status" value="1"/>
</dbReference>
<dbReference type="EnsemblMetazoa" id="XM_030974728">
    <property type="protein sequence ID" value="XP_030830588"/>
    <property type="gene ID" value="LOC577699"/>
</dbReference>
<keyword evidence="4" id="KW-0677">Repeat</keyword>
<evidence type="ECO:0000256" key="4">
    <source>
        <dbReference type="ARBA" id="ARBA00022737"/>
    </source>
</evidence>
<name>A0A7M7N619_STRPU</name>
<keyword evidence="5" id="KW-0106">Calcium</keyword>
<evidence type="ECO:0000256" key="6">
    <source>
        <dbReference type="SAM" id="MobiDB-lite"/>
    </source>
</evidence>
<evidence type="ECO:0000256" key="2">
    <source>
        <dbReference type="ARBA" id="ARBA00022490"/>
    </source>
</evidence>
<feature type="domain" description="EF-hand" evidence="7">
    <location>
        <begin position="108"/>
        <end position="143"/>
    </location>
</feature>
<evidence type="ECO:0000256" key="3">
    <source>
        <dbReference type="ARBA" id="ARBA00022723"/>
    </source>
</evidence>
<accession>A0A7M7N619</accession>
<dbReference type="GeneID" id="577699"/>
<evidence type="ECO:0000259" key="7">
    <source>
        <dbReference type="PROSITE" id="PS50222"/>
    </source>
</evidence>
<feature type="compositionally biased region" description="Low complexity" evidence="6">
    <location>
        <begin position="77"/>
        <end position="103"/>
    </location>
</feature>
<evidence type="ECO:0000256" key="5">
    <source>
        <dbReference type="ARBA" id="ARBA00022837"/>
    </source>
</evidence>
<dbReference type="Pfam" id="PF13405">
    <property type="entry name" value="EF-hand_6"/>
    <property type="match status" value="1"/>
</dbReference>
<dbReference type="AlphaFoldDB" id="A0A7M7N619"/>
<dbReference type="PROSITE" id="PS50222">
    <property type="entry name" value="EF_HAND_2"/>
    <property type="match status" value="3"/>
</dbReference>
<dbReference type="Proteomes" id="UP000007110">
    <property type="component" value="Unassembled WGS sequence"/>
</dbReference>
<dbReference type="OMA" id="QQWRNMF"/>
<dbReference type="InterPro" id="IPR011992">
    <property type="entry name" value="EF-hand-dom_pair"/>
</dbReference>
<protein>
    <recommendedName>
        <fullName evidence="7">EF-hand domain-containing protein</fullName>
    </recommendedName>
</protein>
<dbReference type="Pfam" id="PF13499">
    <property type="entry name" value="EF-hand_7"/>
    <property type="match status" value="1"/>
</dbReference>
<feature type="region of interest" description="Disordered" evidence="6">
    <location>
        <begin position="1"/>
        <end position="110"/>
    </location>
</feature>
<keyword evidence="2" id="KW-0963">Cytoplasm</keyword>
<dbReference type="OrthoDB" id="186625at2759"/>
<dbReference type="InterPro" id="IPR018247">
    <property type="entry name" value="EF_Hand_1_Ca_BS"/>
</dbReference>
<dbReference type="InterPro" id="IPR002048">
    <property type="entry name" value="EF_hand_dom"/>
</dbReference>
<dbReference type="Gene3D" id="1.10.238.10">
    <property type="entry name" value="EF-hand"/>
    <property type="match status" value="1"/>
</dbReference>
<reference evidence="9" key="1">
    <citation type="submission" date="2015-02" db="EMBL/GenBank/DDBJ databases">
        <title>Genome sequencing for Strongylocentrotus purpuratus.</title>
        <authorList>
            <person name="Murali S."/>
            <person name="Liu Y."/>
            <person name="Vee V."/>
            <person name="English A."/>
            <person name="Wang M."/>
            <person name="Skinner E."/>
            <person name="Han Y."/>
            <person name="Muzny D.M."/>
            <person name="Worley K.C."/>
            <person name="Gibbs R.A."/>
        </authorList>
    </citation>
    <scope>NUCLEOTIDE SEQUENCE</scope>
</reference>
<comment type="subcellular location">
    <subcellularLocation>
        <location evidence="1">Cytoplasm</location>
    </subcellularLocation>
</comment>
<keyword evidence="3" id="KW-0479">Metal-binding</keyword>
<dbReference type="PANTHER" id="PTHR46212">
    <property type="entry name" value="PEFLIN"/>
    <property type="match status" value="1"/>
</dbReference>
<feature type="domain" description="EF-hand" evidence="7">
    <location>
        <begin position="145"/>
        <end position="173"/>
    </location>
</feature>